<reference evidence="8" key="1">
    <citation type="submission" date="2025-05" db="UniProtKB">
        <authorList>
            <consortium name="RefSeq"/>
        </authorList>
    </citation>
    <scope>NUCLEOTIDE SEQUENCE [LARGE SCALE GENOMIC DNA]</scope>
    <source>
        <strain evidence="8">14028-0561.14</strain>
    </source>
</reference>
<dbReference type="RefSeq" id="XP_070140703.1">
    <property type="nucleotide sequence ID" value="XM_070284602.1"/>
</dbReference>
<comment type="subcellular location">
    <subcellularLocation>
        <location evidence="1">Membrane</location>
        <topology evidence="1">Multi-pass membrane protein</topology>
    </subcellularLocation>
</comment>
<evidence type="ECO:0000256" key="6">
    <source>
        <dbReference type="SAM" id="MobiDB-lite"/>
    </source>
</evidence>
<dbReference type="Proteomes" id="UP001652661">
    <property type="component" value="Chromosome 2R"/>
</dbReference>
<accession>A0ABM4GD99</accession>
<dbReference type="Pfam" id="PF07856">
    <property type="entry name" value="Orai-1"/>
    <property type="match status" value="1"/>
</dbReference>
<dbReference type="InterPro" id="IPR012446">
    <property type="entry name" value="CRAC_channel"/>
</dbReference>
<keyword evidence="4 7" id="KW-1133">Transmembrane helix</keyword>
<comment type="similarity">
    <text evidence="2">Belongs to the Orai family.</text>
</comment>
<evidence type="ECO:0000256" key="2">
    <source>
        <dbReference type="ARBA" id="ARBA00008062"/>
    </source>
</evidence>
<keyword evidence="8" id="KW-1185">Reference proteome</keyword>
<organism evidence="8 9">
    <name type="scientific">Drosophila kikkawai</name>
    <name type="common">Fruit fly</name>
    <dbReference type="NCBI Taxonomy" id="30033"/>
    <lineage>
        <taxon>Eukaryota</taxon>
        <taxon>Metazoa</taxon>
        <taxon>Ecdysozoa</taxon>
        <taxon>Arthropoda</taxon>
        <taxon>Hexapoda</taxon>
        <taxon>Insecta</taxon>
        <taxon>Pterygota</taxon>
        <taxon>Neoptera</taxon>
        <taxon>Endopterygota</taxon>
        <taxon>Diptera</taxon>
        <taxon>Brachycera</taxon>
        <taxon>Muscomorpha</taxon>
        <taxon>Ephydroidea</taxon>
        <taxon>Drosophilidae</taxon>
        <taxon>Drosophila</taxon>
        <taxon>Sophophora</taxon>
    </lineage>
</organism>
<sequence length="297" mass="32596">MSVWTTANSGGLETPSKTPDSRQPPGRGSRNPNPIVTATTTQHHFQHVVAAAVAAATSVATGHQFPQQYPQQHHSNSPTGSGSNSNNSAGFKRSSLSNSLLQFPSNPPPPPPSSQNQAKVAMVEVQLDHDTQVPRGMLVAFAICTTLLVAVHMLALMISTCILPNIETVCNLHSISLVHESPHERLHWYIETAWAFSTLLGLILFLLEIAILCWVKFYDLSPPAAWSACVVLIPVMIIFLAFAIHFYRSLVTHKYEVTVSGIRELEMLKEQMEQDHLDHHNNIRNNGMQFGASGDIV</sequence>
<feature type="transmembrane region" description="Helical" evidence="7">
    <location>
        <begin position="224"/>
        <end position="247"/>
    </location>
</feature>
<evidence type="ECO:0000256" key="5">
    <source>
        <dbReference type="ARBA" id="ARBA00023136"/>
    </source>
</evidence>
<proteinExistence type="inferred from homology"/>
<evidence type="ECO:0000256" key="4">
    <source>
        <dbReference type="ARBA" id="ARBA00022989"/>
    </source>
</evidence>
<feature type="compositionally biased region" description="Low complexity" evidence="6">
    <location>
        <begin position="66"/>
        <end position="104"/>
    </location>
</feature>
<dbReference type="InterPro" id="IPR038350">
    <property type="entry name" value="Orai_sf"/>
</dbReference>
<keyword evidence="5 7" id="KW-0472">Membrane</keyword>
<feature type="region of interest" description="Disordered" evidence="6">
    <location>
        <begin position="1"/>
        <end position="36"/>
    </location>
</feature>
<feature type="transmembrane region" description="Helical" evidence="7">
    <location>
        <begin position="136"/>
        <end position="158"/>
    </location>
</feature>
<evidence type="ECO:0000313" key="8">
    <source>
        <dbReference type="Proteomes" id="UP001652661"/>
    </source>
</evidence>
<evidence type="ECO:0000313" key="9">
    <source>
        <dbReference type="RefSeq" id="XP_070140703.1"/>
    </source>
</evidence>
<keyword evidence="3 7" id="KW-0812">Transmembrane</keyword>
<gene>
    <name evidence="9" type="primary">Orai</name>
</gene>
<feature type="compositionally biased region" description="Polar residues" evidence="6">
    <location>
        <begin position="1"/>
        <end position="18"/>
    </location>
</feature>
<dbReference type="Gene3D" id="1.20.140.140">
    <property type="entry name" value="Calcium release-activated calcium channel protein Orai"/>
    <property type="match status" value="1"/>
</dbReference>
<feature type="region of interest" description="Disordered" evidence="6">
    <location>
        <begin position="66"/>
        <end position="119"/>
    </location>
</feature>
<reference evidence="9" key="2">
    <citation type="submission" date="2025-08" db="UniProtKB">
        <authorList>
            <consortium name="RefSeq"/>
        </authorList>
    </citation>
    <scope>IDENTIFICATION</scope>
    <source>
        <strain evidence="9">14028-0561.14</strain>
        <tissue evidence="9">Whole fly</tissue>
    </source>
</reference>
<evidence type="ECO:0000256" key="1">
    <source>
        <dbReference type="ARBA" id="ARBA00004141"/>
    </source>
</evidence>
<evidence type="ECO:0000256" key="7">
    <source>
        <dbReference type="SAM" id="Phobius"/>
    </source>
</evidence>
<protein>
    <submittedName>
        <fullName evidence="9">Calcium release-activated calcium channel protein 1 isoform X2</fullName>
    </submittedName>
</protein>
<feature type="transmembrane region" description="Helical" evidence="7">
    <location>
        <begin position="193"/>
        <end position="218"/>
    </location>
</feature>
<dbReference type="PANTHER" id="PTHR31501">
    <property type="entry name" value="CALCIUM RELEASE-ACTIVATED CALCIUM CHANNEL PROTEIN 1"/>
    <property type="match status" value="1"/>
</dbReference>
<name>A0ABM4GD99_DROKI</name>
<dbReference type="GeneID" id="108072914"/>
<evidence type="ECO:0000256" key="3">
    <source>
        <dbReference type="ARBA" id="ARBA00022692"/>
    </source>
</evidence>
<dbReference type="PANTHER" id="PTHR31501:SF7">
    <property type="entry name" value="CALCIUM RELEASE-ACTIVATED CALCIUM CHANNEL PROTEIN 1"/>
    <property type="match status" value="1"/>
</dbReference>